<evidence type="ECO:0000256" key="1">
    <source>
        <dbReference type="SAM" id="MobiDB-lite"/>
    </source>
</evidence>
<proteinExistence type="predicted"/>
<feature type="compositionally biased region" description="Basic and acidic residues" evidence="1">
    <location>
        <begin position="34"/>
        <end position="43"/>
    </location>
</feature>
<feature type="region of interest" description="Disordered" evidence="1">
    <location>
        <begin position="21"/>
        <end position="93"/>
    </location>
</feature>
<feature type="signal peptide" evidence="2">
    <location>
        <begin position="1"/>
        <end position="27"/>
    </location>
</feature>
<feature type="compositionally biased region" description="Polar residues" evidence="1">
    <location>
        <begin position="46"/>
        <end position="60"/>
    </location>
</feature>
<gene>
    <name evidence="3" type="ORF">GCM10010470_34020</name>
</gene>
<dbReference type="Proteomes" id="UP001500979">
    <property type="component" value="Unassembled WGS sequence"/>
</dbReference>
<evidence type="ECO:0000313" key="4">
    <source>
        <dbReference type="Proteomes" id="UP001500979"/>
    </source>
</evidence>
<dbReference type="RefSeq" id="WP_344680760.1">
    <property type="nucleotide sequence ID" value="NZ_BAAAUX010000014.1"/>
</dbReference>
<comment type="caution">
    <text evidence="3">The sequence shown here is derived from an EMBL/GenBank/DDBJ whole genome shotgun (WGS) entry which is preliminary data.</text>
</comment>
<keyword evidence="2" id="KW-0732">Signal</keyword>
<organism evidence="3 4">
    <name type="scientific">Saccharopolyspora taberi</name>
    <dbReference type="NCBI Taxonomy" id="60895"/>
    <lineage>
        <taxon>Bacteria</taxon>
        <taxon>Bacillati</taxon>
        <taxon>Actinomycetota</taxon>
        <taxon>Actinomycetes</taxon>
        <taxon>Pseudonocardiales</taxon>
        <taxon>Pseudonocardiaceae</taxon>
        <taxon>Saccharopolyspora</taxon>
    </lineage>
</organism>
<sequence length="93" mass="10197">MRTAKRVIVATALGLPLLFGAPGMALADGHGHKKADEVQHQDQEQDNSTAQGNENNSPIYQWSVGKGDQSAQTWNNQSNDNKTDQDQDAYQED</sequence>
<keyword evidence="4" id="KW-1185">Reference proteome</keyword>
<evidence type="ECO:0008006" key="5">
    <source>
        <dbReference type="Google" id="ProtNLM"/>
    </source>
</evidence>
<dbReference type="EMBL" id="BAAAUX010000014">
    <property type="protein sequence ID" value="GAA2796091.1"/>
    <property type="molecule type" value="Genomic_DNA"/>
</dbReference>
<feature type="compositionally biased region" description="Polar residues" evidence="1">
    <location>
        <begin position="69"/>
        <end position="80"/>
    </location>
</feature>
<reference evidence="3 4" key="1">
    <citation type="journal article" date="2019" name="Int. J. Syst. Evol. Microbiol.">
        <title>The Global Catalogue of Microorganisms (GCM) 10K type strain sequencing project: providing services to taxonomists for standard genome sequencing and annotation.</title>
        <authorList>
            <consortium name="The Broad Institute Genomics Platform"/>
            <consortium name="The Broad Institute Genome Sequencing Center for Infectious Disease"/>
            <person name="Wu L."/>
            <person name="Ma J."/>
        </authorList>
    </citation>
    <scope>NUCLEOTIDE SEQUENCE [LARGE SCALE GENOMIC DNA]</scope>
    <source>
        <strain evidence="3 4">JCM 9383</strain>
    </source>
</reference>
<feature type="chain" id="PRO_5046415365" description="Secreted protein" evidence="2">
    <location>
        <begin position="28"/>
        <end position="93"/>
    </location>
</feature>
<name>A0ABN3VE28_9PSEU</name>
<evidence type="ECO:0000256" key="2">
    <source>
        <dbReference type="SAM" id="SignalP"/>
    </source>
</evidence>
<evidence type="ECO:0000313" key="3">
    <source>
        <dbReference type="EMBL" id="GAA2796091.1"/>
    </source>
</evidence>
<accession>A0ABN3VE28</accession>
<protein>
    <recommendedName>
        <fullName evidence="5">Secreted protein</fullName>
    </recommendedName>
</protein>